<keyword evidence="3" id="KW-1185">Reference proteome</keyword>
<name>D8L141_TREPZ</name>
<dbReference type="EMBL" id="FJ479768">
    <property type="protein sequence ID" value="ADJ19585.1"/>
    <property type="molecule type" value="Genomic_DNA"/>
</dbReference>
<reference evidence="3" key="1">
    <citation type="submission" date="2009-12" db="EMBL/GenBank/DDBJ databases">
        <title>Complete sequence of Treponema primitia strain ZAS-2.</title>
        <authorList>
            <person name="Tetu S.G."/>
            <person name="Matson E."/>
            <person name="Ren Q."/>
            <person name="Seshadri R."/>
            <person name="Elbourne L."/>
            <person name="Hassan K.A."/>
            <person name="Durkin A."/>
            <person name="Radune D."/>
            <person name="Mohamoud Y."/>
            <person name="Shay R."/>
            <person name="Jin S."/>
            <person name="Zhang X."/>
            <person name="Lucey K."/>
            <person name="Ballor N.R."/>
            <person name="Ottesen E."/>
            <person name="Rosenthal R."/>
            <person name="Allen A."/>
            <person name="Leadbetter J.R."/>
            <person name="Paulsen I.T."/>
        </authorList>
    </citation>
    <scope>NUCLEOTIDE SEQUENCE [LARGE SCALE GENOMIC DNA]</scope>
    <source>
        <strain evidence="3">ATCC BAA-887 / DSM 12427 / ZAS-2</strain>
    </source>
</reference>
<reference evidence="1" key="3">
    <citation type="journal article" date="2010" name="Environ. Microbiol.">
        <title>Selenium controls transcription of paralogous formate dehydrogenase genes in the termite gut acetogen, Treponema primitia.</title>
        <authorList>
            <person name="Matson E.G."/>
            <person name="Zhang X."/>
            <person name="Leadbetter J.R."/>
        </authorList>
    </citation>
    <scope>NUCLEOTIDE SEQUENCE</scope>
    <source>
        <strain evidence="1">ZAS-2</strain>
    </source>
</reference>
<reference evidence="2" key="2">
    <citation type="submission" date="2009-12" db="EMBL/GenBank/DDBJ databases">
        <authorList>
            <person name="Tetu S.G."/>
            <person name="Matson E."/>
            <person name="Ren Q."/>
            <person name="Seshadri R."/>
            <person name="Elbourne L."/>
            <person name="Hassan K.A."/>
            <person name="Durkin A."/>
            <person name="Radune D."/>
            <person name="Mohamoud Y."/>
            <person name="Shay R."/>
            <person name="Jin S."/>
            <person name="Zhang X."/>
            <person name="Lucey K."/>
            <person name="Ballor N.R."/>
            <person name="Ottesen E."/>
            <person name="Rosenthal R."/>
            <person name="Allen A."/>
            <person name="Leadbetter J.R."/>
            <person name="Paulsen I.T."/>
        </authorList>
    </citation>
    <scope>NUCLEOTIDE SEQUENCE</scope>
    <source>
        <strain evidence="2">ZAS-2</strain>
    </source>
</reference>
<evidence type="ECO:0000313" key="2">
    <source>
        <dbReference type="EMBL" id="AEF86978.1"/>
    </source>
</evidence>
<evidence type="ECO:0000313" key="1">
    <source>
        <dbReference type="EMBL" id="ADJ19585.1"/>
    </source>
</evidence>
<proteinExistence type="predicted"/>
<organism evidence="1">
    <name type="scientific">Treponema primitia (strain ATCC BAA-887 / DSM 12427 / ZAS-2)</name>
    <dbReference type="NCBI Taxonomy" id="545694"/>
    <lineage>
        <taxon>Bacteria</taxon>
        <taxon>Pseudomonadati</taxon>
        <taxon>Spirochaetota</taxon>
        <taxon>Spirochaetia</taxon>
        <taxon>Spirochaetales</taxon>
        <taxon>Treponemataceae</taxon>
        <taxon>Treponema</taxon>
    </lineage>
</organism>
<evidence type="ECO:0000313" key="3">
    <source>
        <dbReference type="Proteomes" id="UP000009223"/>
    </source>
</evidence>
<reference evidence="2 3" key="4">
    <citation type="journal article" date="2011" name="ISME J.">
        <title>RNA-seq reveals cooperative metabolic interactions between two termite-gut spirochete species in co-culture.</title>
        <authorList>
            <person name="Rosenthal A.Z."/>
            <person name="Matson E.G."/>
            <person name="Eldar A."/>
            <person name="Leadbetter J.R."/>
        </authorList>
    </citation>
    <scope>NUCLEOTIDE SEQUENCE [LARGE SCALE GENOMIC DNA]</scope>
    <source>
        <strain evidence="3">ATCC BAA-887 / DSM 12427 / ZAS-2</strain>
        <strain evidence="2">ZAS-2</strain>
    </source>
</reference>
<dbReference type="AlphaFoldDB" id="D8L141"/>
<accession>D8L141</accession>
<dbReference type="EMBL" id="CP001843">
    <property type="protein sequence ID" value="AEF86978.1"/>
    <property type="molecule type" value="Genomic_DNA"/>
</dbReference>
<dbReference type="HOGENOM" id="CLU_811192_0_0_12"/>
<dbReference type="RefSeq" id="WP_015707146.1">
    <property type="nucleotide sequence ID" value="NC_015578.1"/>
</dbReference>
<dbReference type="Proteomes" id="UP000009223">
    <property type="component" value="Chromosome"/>
</dbReference>
<dbReference type="STRING" id="545694.TREPR_3114"/>
<sequence>MNRDLQTKAERSNKIKQSIFNFLDMETRKIVLSILPNNEWRFLPPNFSDSNSIEIFEDYFFVIEKFLNTHIIPQKYYIFHSSKLKNQLMENSDIETQLKKRIKYFQCETKKINDRSYNFLPNSAYTYYTDESKDKNHRKYINDFLFNSFRIRHFHLVKNKDNDLIFYVIFKDNLYLINKGNHNSIYEEETPKILIEEFPELLEPLGIHKLSSANDPGYPCWGKELECQLKNGRSVIPLINDCLYMPALMSRDGMDSQPFSILITILKKLDIQIDKMLTLLKNSQQDIFIAEENSKMSLKLGGIYIADRNSNFEYCIGLPYFKNLQLVDRINSYKINSKEATA</sequence>
<dbReference type="KEGG" id="tpi:TREPR_3114"/>
<gene>
    <name evidence="2" type="ordered locus">TREPR_3114</name>
</gene>
<protein>
    <submittedName>
        <fullName evidence="1">Uncharacterized protein</fullName>
    </submittedName>
</protein>